<dbReference type="PANTHER" id="PTHR19211">
    <property type="entry name" value="ATP-BINDING TRANSPORT PROTEIN-RELATED"/>
    <property type="match status" value="1"/>
</dbReference>
<feature type="domain" description="ABC transporter" evidence="2">
    <location>
        <begin position="101"/>
        <end position="155"/>
    </location>
</feature>
<name>A0A835H2Z9_9MAGN</name>
<gene>
    <name evidence="3" type="ORF">IFM89_005232</name>
</gene>
<dbReference type="InterPro" id="IPR027417">
    <property type="entry name" value="P-loop_NTPase"/>
</dbReference>
<organism evidence="3 4">
    <name type="scientific">Coptis chinensis</name>
    <dbReference type="NCBI Taxonomy" id="261450"/>
    <lineage>
        <taxon>Eukaryota</taxon>
        <taxon>Viridiplantae</taxon>
        <taxon>Streptophyta</taxon>
        <taxon>Embryophyta</taxon>
        <taxon>Tracheophyta</taxon>
        <taxon>Spermatophyta</taxon>
        <taxon>Magnoliopsida</taxon>
        <taxon>Ranunculales</taxon>
        <taxon>Ranunculaceae</taxon>
        <taxon>Coptidoideae</taxon>
        <taxon>Coptis</taxon>
    </lineage>
</organism>
<dbReference type="PANTHER" id="PTHR19211:SF136">
    <property type="entry name" value="ABC TRANSPORTER F FAMILY MEMBER 1 ISOFORM X1"/>
    <property type="match status" value="1"/>
</dbReference>
<dbReference type="SUPFAM" id="SSF52540">
    <property type="entry name" value="P-loop containing nucleoside triphosphate hydrolases"/>
    <property type="match status" value="1"/>
</dbReference>
<evidence type="ECO:0000256" key="1">
    <source>
        <dbReference type="ARBA" id="ARBA00022737"/>
    </source>
</evidence>
<sequence>MNGELQSRPSRHHFCRMRPCVGIASGSCIAPTGVQVWLVLRCRTTKAVYSLEFSQLDQVKTLLFVVEWPICASPPRTSSLWPFELPSCQLRGEKCVNALATAEKRAVEILFGLGFEKKMQAKKTRDFSGAWRMRIALARALFMNPTILLLDEPTNHLDLEVCVWLEGRLKKFDRSFVAAAGIIAQETAGDGRIYDRYSCR</sequence>
<keyword evidence="1" id="KW-0677">Repeat</keyword>
<dbReference type="AlphaFoldDB" id="A0A835H2Z9"/>
<comment type="caution">
    <text evidence="3">The sequence shown here is derived from an EMBL/GenBank/DDBJ whole genome shotgun (WGS) entry which is preliminary data.</text>
</comment>
<reference evidence="3 4" key="1">
    <citation type="submission" date="2020-10" db="EMBL/GenBank/DDBJ databases">
        <title>The Coptis chinensis genome and diversification of protoberbering-type alkaloids.</title>
        <authorList>
            <person name="Wang B."/>
            <person name="Shu S."/>
            <person name="Song C."/>
            <person name="Liu Y."/>
        </authorList>
    </citation>
    <scope>NUCLEOTIDE SEQUENCE [LARGE SCALE GENOMIC DNA]</scope>
    <source>
        <strain evidence="3">HL-2020</strain>
        <tissue evidence="3">Leaf</tissue>
    </source>
</reference>
<proteinExistence type="predicted"/>
<accession>A0A835H2Z9</accession>
<keyword evidence="4" id="KW-1185">Reference proteome</keyword>
<dbReference type="OrthoDB" id="2110130at2759"/>
<dbReference type="EMBL" id="JADFTS010000008">
    <property type="protein sequence ID" value="KAF9591651.1"/>
    <property type="molecule type" value="Genomic_DNA"/>
</dbReference>
<dbReference type="Pfam" id="PF00005">
    <property type="entry name" value="ABC_tran"/>
    <property type="match status" value="1"/>
</dbReference>
<evidence type="ECO:0000313" key="4">
    <source>
        <dbReference type="Proteomes" id="UP000631114"/>
    </source>
</evidence>
<dbReference type="GO" id="GO:0005524">
    <property type="term" value="F:ATP binding"/>
    <property type="evidence" value="ECO:0007669"/>
    <property type="project" value="InterPro"/>
</dbReference>
<evidence type="ECO:0000259" key="2">
    <source>
        <dbReference type="Pfam" id="PF00005"/>
    </source>
</evidence>
<dbReference type="Proteomes" id="UP000631114">
    <property type="component" value="Unassembled WGS sequence"/>
</dbReference>
<dbReference type="InterPro" id="IPR050611">
    <property type="entry name" value="ABCF"/>
</dbReference>
<dbReference type="InterPro" id="IPR003439">
    <property type="entry name" value="ABC_transporter-like_ATP-bd"/>
</dbReference>
<dbReference type="GO" id="GO:0016887">
    <property type="term" value="F:ATP hydrolysis activity"/>
    <property type="evidence" value="ECO:0007669"/>
    <property type="project" value="InterPro"/>
</dbReference>
<dbReference type="Gene3D" id="3.40.50.300">
    <property type="entry name" value="P-loop containing nucleotide triphosphate hydrolases"/>
    <property type="match status" value="1"/>
</dbReference>
<evidence type="ECO:0000313" key="3">
    <source>
        <dbReference type="EMBL" id="KAF9591651.1"/>
    </source>
</evidence>
<protein>
    <recommendedName>
        <fullName evidence="2">ABC transporter domain-containing protein</fullName>
    </recommendedName>
</protein>